<evidence type="ECO:0000256" key="5">
    <source>
        <dbReference type="ARBA" id="ARBA00023242"/>
    </source>
</evidence>
<feature type="compositionally biased region" description="Basic and acidic residues" evidence="7">
    <location>
        <begin position="157"/>
        <end position="167"/>
    </location>
</feature>
<dbReference type="InterPro" id="IPR004827">
    <property type="entry name" value="bZIP"/>
</dbReference>
<keyword evidence="4" id="KW-0804">Transcription</keyword>
<feature type="region of interest" description="Disordered" evidence="7">
    <location>
        <begin position="66"/>
        <end position="98"/>
    </location>
</feature>
<keyword evidence="2" id="KW-0805">Transcription regulation</keyword>
<dbReference type="CDD" id="cd14705">
    <property type="entry name" value="bZIP_Zip1"/>
    <property type="match status" value="1"/>
</dbReference>
<dbReference type="PROSITE" id="PS00036">
    <property type="entry name" value="BZIP_BASIC"/>
    <property type="match status" value="1"/>
</dbReference>
<feature type="region of interest" description="Disordered" evidence="7">
    <location>
        <begin position="1"/>
        <end position="21"/>
    </location>
</feature>
<reference evidence="9" key="1">
    <citation type="journal article" date="2020" name="Nat. Commun.">
        <title>Large-scale genome sequencing of mycorrhizal fungi provides insights into the early evolution of symbiotic traits.</title>
        <authorList>
            <person name="Miyauchi S."/>
            <person name="Kiss E."/>
            <person name="Kuo A."/>
            <person name="Drula E."/>
            <person name="Kohler A."/>
            <person name="Sanchez-Garcia M."/>
            <person name="Morin E."/>
            <person name="Andreopoulos B."/>
            <person name="Barry K.W."/>
            <person name="Bonito G."/>
            <person name="Buee M."/>
            <person name="Carver A."/>
            <person name="Chen C."/>
            <person name="Cichocki N."/>
            <person name="Clum A."/>
            <person name="Culley D."/>
            <person name="Crous P.W."/>
            <person name="Fauchery L."/>
            <person name="Girlanda M."/>
            <person name="Hayes R.D."/>
            <person name="Keri Z."/>
            <person name="LaButti K."/>
            <person name="Lipzen A."/>
            <person name="Lombard V."/>
            <person name="Magnuson J."/>
            <person name="Maillard F."/>
            <person name="Murat C."/>
            <person name="Nolan M."/>
            <person name="Ohm R.A."/>
            <person name="Pangilinan J."/>
            <person name="Pereira M.F."/>
            <person name="Perotto S."/>
            <person name="Peter M."/>
            <person name="Pfister S."/>
            <person name="Riley R."/>
            <person name="Sitrit Y."/>
            <person name="Stielow J.B."/>
            <person name="Szollosi G."/>
            <person name="Zifcakova L."/>
            <person name="Stursova M."/>
            <person name="Spatafora J.W."/>
            <person name="Tedersoo L."/>
            <person name="Vaario L.M."/>
            <person name="Yamada A."/>
            <person name="Yan M."/>
            <person name="Wang P."/>
            <person name="Xu J."/>
            <person name="Bruns T."/>
            <person name="Baldrian P."/>
            <person name="Vilgalys R."/>
            <person name="Dunand C."/>
            <person name="Henrissat B."/>
            <person name="Grigoriev I.V."/>
            <person name="Hibbett D."/>
            <person name="Nagy L.G."/>
            <person name="Martin F.M."/>
        </authorList>
    </citation>
    <scope>NUCLEOTIDE SEQUENCE</scope>
    <source>
        <strain evidence="9">UH-Tt-Lm1</strain>
    </source>
</reference>
<dbReference type="PANTHER" id="PTHR13044">
    <property type="entry name" value="ACTIVATING TRANSCRIPTION FACTOR ATF 4/5"/>
    <property type="match status" value="1"/>
</dbReference>
<dbReference type="GO" id="GO:0000977">
    <property type="term" value="F:RNA polymerase II transcription regulatory region sequence-specific DNA binding"/>
    <property type="evidence" value="ECO:0007669"/>
    <property type="project" value="TreeGrafter"/>
</dbReference>
<dbReference type="Gene3D" id="1.20.5.170">
    <property type="match status" value="1"/>
</dbReference>
<dbReference type="GO" id="GO:0005634">
    <property type="term" value="C:nucleus"/>
    <property type="evidence" value="ECO:0007669"/>
    <property type="project" value="UniProtKB-SubCell"/>
</dbReference>
<dbReference type="AlphaFoldDB" id="A0A9P6HHB0"/>
<dbReference type="Pfam" id="PF07716">
    <property type="entry name" value="bZIP_2"/>
    <property type="match status" value="1"/>
</dbReference>
<accession>A0A9P6HHB0</accession>
<organism evidence="9 10">
    <name type="scientific">Thelephora terrestris</name>
    <dbReference type="NCBI Taxonomy" id="56493"/>
    <lineage>
        <taxon>Eukaryota</taxon>
        <taxon>Fungi</taxon>
        <taxon>Dikarya</taxon>
        <taxon>Basidiomycota</taxon>
        <taxon>Agaricomycotina</taxon>
        <taxon>Agaricomycetes</taxon>
        <taxon>Thelephorales</taxon>
        <taxon>Thelephoraceae</taxon>
        <taxon>Thelephora</taxon>
    </lineage>
</organism>
<keyword evidence="6" id="KW-0175">Coiled coil</keyword>
<evidence type="ECO:0000313" key="9">
    <source>
        <dbReference type="EMBL" id="KAF9786004.1"/>
    </source>
</evidence>
<name>A0A9P6HHB0_9AGAM</name>
<feature type="region of interest" description="Disordered" evidence="7">
    <location>
        <begin position="228"/>
        <end position="257"/>
    </location>
</feature>
<dbReference type="SUPFAM" id="SSF57959">
    <property type="entry name" value="Leucine zipper domain"/>
    <property type="match status" value="1"/>
</dbReference>
<comment type="subcellular location">
    <subcellularLocation>
        <location evidence="1">Nucleus</location>
    </subcellularLocation>
</comment>
<feature type="domain" description="BZIP" evidence="8">
    <location>
        <begin position="164"/>
        <end position="223"/>
    </location>
</feature>
<protein>
    <recommendedName>
        <fullName evidence="8">BZIP domain-containing protein</fullName>
    </recommendedName>
</protein>
<evidence type="ECO:0000313" key="10">
    <source>
        <dbReference type="Proteomes" id="UP000736335"/>
    </source>
</evidence>
<evidence type="ECO:0000259" key="8">
    <source>
        <dbReference type="PROSITE" id="PS50217"/>
    </source>
</evidence>
<keyword evidence="10" id="KW-1185">Reference proteome</keyword>
<proteinExistence type="predicted"/>
<keyword evidence="3" id="KW-0238">DNA-binding</keyword>
<evidence type="ECO:0000256" key="7">
    <source>
        <dbReference type="SAM" id="MobiDB-lite"/>
    </source>
</evidence>
<dbReference type="SMART" id="SM00338">
    <property type="entry name" value="BRLZ"/>
    <property type="match status" value="1"/>
</dbReference>
<evidence type="ECO:0000256" key="6">
    <source>
        <dbReference type="SAM" id="Coils"/>
    </source>
</evidence>
<evidence type="ECO:0000256" key="1">
    <source>
        <dbReference type="ARBA" id="ARBA00004123"/>
    </source>
</evidence>
<keyword evidence="5" id="KW-0539">Nucleus</keyword>
<dbReference type="GO" id="GO:0001228">
    <property type="term" value="F:DNA-binding transcription activator activity, RNA polymerase II-specific"/>
    <property type="evidence" value="ECO:0007669"/>
    <property type="project" value="TreeGrafter"/>
</dbReference>
<feature type="coiled-coil region" evidence="6">
    <location>
        <begin position="185"/>
        <end position="219"/>
    </location>
</feature>
<dbReference type="PANTHER" id="PTHR13044:SF14">
    <property type="entry name" value="CRYPTOCEPHAL, ISOFORM A"/>
    <property type="match status" value="1"/>
</dbReference>
<feature type="region of interest" description="Disordered" evidence="7">
    <location>
        <begin position="118"/>
        <end position="176"/>
    </location>
</feature>
<reference evidence="9" key="2">
    <citation type="submission" date="2020-11" db="EMBL/GenBank/DDBJ databases">
        <authorList>
            <consortium name="DOE Joint Genome Institute"/>
            <person name="Kuo A."/>
            <person name="Miyauchi S."/>
            <person name="Kiss E."/>
            <person name="Drula E."/>
            <person name="Kohler A."/>
            <person name="Sanchez-Garcia M."/>
            <person name="Andreopoulos B."/>
            <person name="Barry K.W."/>
            <person name="Bonito G."/>
            <person name="Buee M."/>
            <person name="Carver A."/>
            <person name="Chen C."/>
            <person name="Cichocki N."/>
            <person name="Clum A."/>
            <person name="Culley D."/>
            <person name="Crous P.W."/>
            <person name="Fauchery L."/>
            <person name="Girlanda M."/>
            <person name="Hayes R."/>
            <person name="Keri Z."/>
            <person name="Labutti K."/>
            <person name="Lipzen A."/>
            <person name="Lombard V."/>
            <person name="Magnuson J."/>
            <person name="Maillard F."/>
            <person name="Morin E."/>
            <person name="Murat C."/>
            <person name="Nolan M."/>
            <person name="Ohm R."/>
            <person name="Pangilinan J."/>
            <person name="Pereira M."/>
            <person name="Perotto S."/>
            <person name="Peter M."/>
            <person name="Riley R."/>
            <person name="Sitrit Y."/>
            <person name="Stielow B."/>
            <person name="Szollosi G."/>
            <person name="Zifcakova L."/>
            <person name="Stursova M."/>
            <person name="Spatafora J.W."/>
            <person name="Tedersoo L."/>
            <person name="Vaario L.-M."/>
            <person name="Yamada A."/>
            <person name="Yan M."/>
            <person name="Wang P."/>
            <person name="Xu J."/>
            <person name="Bruns T."/>
            <person name="Baldrian P."/>
            <person name="Vilgalys R."/>
            <person name="Henrissat B."/>
            <person name="Grigoriev I.V."/>
            <person name="Hibbett D."/>
            <person name="Nagy L.G."/>
            <person name="Martin F.M."/>
        </authorList>
    </citation>
    <scope>NUCLEOTIDE SEQUENCE</scope>
    <source>
        <strain evidence="9">UH-Tt-Lm1</strain>
    </source>
</reference>
<evidence type="ECO:0000256" key="4">
    <source>
        <dbReference type="ARBA" id="ARBA00023163"/>
    </source>
</evidence>
<dbReference type="PROSITE" id="PS50217">
    <property type="entry name" value="BZIP"/>
    <property type="match status" value="1"/>
</dbReference>
<gene>
    <name evidence="9" type="ORF">BJ322DRAFT_1057379</name>
</gene>
<dbReference type="OrthoDB" id="1939598at2759"/>
<sequence length="257" mass="28608">MNNNSRPRSLSVGGGARDRQYIPDTILPEMALPMHHFSGPPSFPFTSPLAGLYSDPLDEVLRSFATPYPTDPLPPHHHQYTQPQADEPGISGMSPSQQLDPTTLAWLQLLQSQHDLGVGSSSEIQEGVQEQPGRQPTQPTHLPETPANPEEEEDSDAERATTTEDKRRRNTAASARFRNKKKQWLVNMERTVTSLSRQVDDLEREAADLRRENGWLKEIVMMKARRVTGGGPVNFPRTLDTAKEAGQSDAGKGKQRQ</sequence>
<dbReference type="Proteomes" id="UP000736335">
    <property type="component" value="Unassembled WGS sequence"/>
</dbReference>
<evidence type="ECO:0000256" key="2">
    <source>
        <dbReference type="ARBA" id="ARBA00023015"/>
    </source>
</evidence>
<comment type="caution">
    <text evidence="9">The sequence shown here is derived from an EMBL/GenBank/DDBJ whole genome shotgun (WGS) entry which is preliminary data.</text>
</comment>
<dbReference type="InterPro" id="IPR046347">
    <property type="entry name" value="bZIP_sf"/>
</dbReference>
<dbReference type="EMBL" id="WIUZ02000006">
    <property type="protein sequence ID" value="KAF9786004.1"/>
    <property type="molecule type" value="Genomic_DNA"/>
</dbReference>
<evidence type="ECO:0000256" key="3">
    <source>
        <dbReference type="ARBA" id="ARBA00023125"/>
    </source>
</evidence>